<name>A0AAD4DA88_9FUNG</name>
<evidence type="ECO:0000313" key="2">
    <source>
        <dbReference type="EMBL" id="KAG0272923.1"/>
    </source>
</evidence>
<evidence type="ECO:0000313" key="3">
    <source>
        <dbReference type="Proteomes" id="UP001194580"/>
    </source>
</evidence>
<feature type="region of interest" description="Disordered" evidence="1">
    <location>
        <begin position="400"/>
        <end position="464"/>
    </location>
</feature>
<feature type="compositionally biased region" description="Low complexity" evidence="1">
    <location>
        <begin position="559"/>
        <end position="573"/>
    </location>
</feature>
<accession>A0AAD4DA88</accession>
<feature type="compositionally biased region" description="Basic residues" evidence="1">
    <location>
        <begin position="673"/>
        <end position="684"/>
    </location>
</feature>
<protein>
    <submittedName>
        <fullName evidence="2">Uncharacterized protein</fullName>
    </submittedName>
</protein>
<feature type="compositionally biased region" description="Low complexity" evidence="1">
    <location>
        <begin position="452"/>
        <end position="464"/>
    </location>
</feature>
<keyword evidence="3" id="KW-1185">Reference proteome</keyword>
<feature type="compositionally biased region" description="Acidic residues" evidence="1">
    <location>
        <begin position="337"/>
        <end position="347"/>
    </location>
</feature>
<reference evidence="2" key="1">
    <citation type="journal article" date="2020" name="Fungal Divers.">
        <title>Resolving the Mortierellaceae phylogeny through synthesis of multi-gene phylogenetics and phylogenomics.</title>
        <authorList>
            <person name="Vandepol N."/>
            <person name="Liber J."/>
            <person name="Desiro A."/>
            <person name="Na H."/>
            <person name="Kennedy M."/>
            <person name="Barry K."/>
            <person name="Grigoriev I.V."/>
            <person name="Miller A.N."/>
            <person name="O'Donnell K."/>
            <person name="Stajich J.E."/>
            <person name="Bonito G."/>
        </authorList>
    </citation>
    <scope>NUCLEOTIDE SEQUENCE</scope>
    <source>
        <strain evidence="2">NRRL 28262</strain>
    </source>
</reference>
<dbReference type="Proteomes" id="UP001194580">
    <property type="component" value="Unassembled WGS sequence"/>
</dbReference>
<gene>
    <name evidence="2" type="ORF">BGZ95_011286</name>
</gene>
<feature type="compositionally biased region" description="Low complexity" evidence="1">
    <location>
        <begin position="400"/>
        <end position="412"/>
    </location>
</feature>
<dbReference type="AlphaFoldDB" id="A0AAD4DA88"/>
<feature type="region of interest" description="Disordered" evidence="1">
    <location>
        <begin position="259"/>
        <end position="279"/>
    </location>
</feature>
<feature type="region of interest" description="Disordered" evidence="1">
    <location>
        <begin position="498"/>
        <end position="615"/>
    </location>
</feature>
<feature type="compositionally biased region" description="Pro residues" evidence="1">
    <location>
        <begin position="599"/>
        <end position="611"/>
    </location>
</feature>
<feature type="compositionally biased region" description="Polar residues" evidence="1">
    <location>
        <begin position="504"/>
        <end position="514"/>
    </location>
</feature>
<feature type="region of interest" description="Disordered" evidence="1">
    <location>
        <begin position="109"/>
        <end position="131"/>
    </location>
</feature>
<feature type="region of interest" description="Disordered" evidence="1">
    <location>
        <begin position="29"/>
        <end position="59"/>
    </location>
</feature>
<sequence length="727" mass="77937">MQAFMRPVMAGYHHHHQQQLLLQQQQQQQQQQEHQQQLQLQLQQEQQQLQEQQHLQEQQAFDQEMASHSEYDQIASTQGYEWAQETSSPTLGSNQLASALSLDMLLSLGSTSDPSSSTSLSSEEYSISSSSPNEASSALVLSTQQPSMPNASHLPQQTYYELLMAANPNEPLSQLLSTSAASMTSTCFTATAASSIPTTVASSSSASTLPLDSYDSITTVSSSAISTATAGSMAIVDSPTTEQILTSVASAYSMSAFPLGPSSMEQQQQEHQQQQQQTVPLTTKEIMDALSGQFPIQPVMTSTVMEVSPPTVTSVILSDSAATVVATTSTTSLLTEASDDSNSTDDSTEARVSSQGDKDSSAVHEPVVLSNAPTTIVESRTILEWNSVAAAPVTALLSEEPVVSSTPVTSISIRHEQQQRQMQQQDESWDSDADVLSPPSLVYAHDTDDEGSSSAAILSSDASPPAQVDLEMSEMTLTSPPLSPSRPSRMLKRSKSLAAGGLTGQQSADGTSPLSTSQRRKSRRISRRYQAASESSSFSARWDMSVESNALESDEQQDEQQQQQDIQQQQQQQVATMPPKRRRPSDDDTSESPCSSPESSPPSPRTPPPSSALPSLVEDLHHHHHLIHNGAHATADQEMDPSKRFKVEEVQAGVEAGEDAGVLSPLLLTRSPKRQSSRLLRRTSGRAVQSTHHVAPAGVVCAADSAHSSLPGHGHTSGPNHGKVSAA</sequence>
<feature type="region of interest" description="Disordered" evidence="1">
    <location>
        <begin position="335"/>
        <end position="366"/>
    </location>
</feature>
<feature type="region of interest" description="Disordered" evidence="1">
    <location>
        <begin position="673"/>
        <end position="692"/>
    </location>
</feature>
<feature type="compositionally biased region" description="Basic residues" evidence="1">
    <location>
        <begin position="518"/>
        <end position="527"/>
    </location>
</feature>
<feature type="compositionally biased region" description="Low complexity" evidence="1">
    <location>
        <begin position="265"/>
        <end position="277"/>
    </location>
</feature>
<dbReference type="EMBL" id="JAAAIL010000833">
    <property type="protein sequence ID" value="KAG0272923.1"/>
    <property type="molecule type" value="Genomic_DNA"/>
</dbReference>
<feature type="region of interest" description="Disordered" evidence="1">
    <location>
        <begin position="705"/>
        <end position="727"/>
    </location>
</feature>
<evidence type="ECO:0000256" key="1">
    <source>
        <dbReference type="SAM" id="MobiDB-lite"/>
    </source>
</evidence>
<proteinExistence type="predicted"/>
<dbReference type="PANTHER" id="PTHR13270">
    <property type="entry name" value="PROTEIN C20ORF116-RELATED"/>
    <property type="match status" value="1"/>
</dbReference>
<dbReference type="PANTHER" id="PTHR13270:SF14">
    <property type="entry name" value="SEX DETERMINATION AND DOSAGE COMPENSATION PROTEIN SDC-2"/>
    <property type="match status" value="1"/>
</dbReference>
<organism evidence="2 3">
    <name type="scientific">Linnemannia exigua</name>
    <dbReference type="NCBI Taxonomy" id="604196"/>
    <lineage>
        <taxon>Eukaryota</taxon>
        <taxon>Fungi</taxon>
        <taxon>Fungi incertae sedis</taxon>
        <taxon>Mucoromycota</taxon>
        <taxon>Mortierellomycotina</taxon>
        <taxon>Mortierellomycetes</taxon>
        <taxon>Mortierellales</taxon>
        <taxon>Mortierellaceae</taxon>
        <taxon>Linnemannia</taxon>
    </lineage>
</organism>
<comment type="caution">
    <text evidence="2">The sequence shown here is derived from an EMBL/GenBank/DDBJ whole genome shotgun (WGS) entry which is preliminary data.</text>
</comment>